<keyword evidence="7" id="KW-0472">Membrane</keyword>
<dbReference type="GO" id="GO:0005886">
    <property type="term" value="C:plasma membrane"/>
    <property type="evidence" value="ECO:0007669"/>
    <property type="project" value="UniProtKB-SubCell"/>
</dbReference>
<evidence type="ECO:0000259" key="8">
    <source>
        <dbReference type="PROSITE" id="PS50893"/>
    </source>
</evidence>
<dbReference type="InterPro" id="IPR003593">
    <property type="entry name" value="AAA+_ATPase"/>
</dbReference>
<dbReference type="InterPro" id="IPR050388">
    <property type="entry name" value="ABC_Ni/Peptide_Import"/>
</dbReference>
<evidence type="ECO:0000256" key="1">
    <source>
        <dbReference type="ARBA" id="ARBA00004202"/>
    </source>
</evidence>
<comment type="similarity">
    <text evidence="2">Belongs to the ABC transporter superfamily.</text>
</comment>
<name>A0A345XLI3_9ACTN</name>
<gene>
    <name evidence="9" type="ORF">DVA86_07370</name>
</gene>
<keyword evidence="5" id="KW-0547">Nucleotide-binding</keyword>
<dbReference type="InterPro" id="IPR017871">
    <property type="entry name" value="ABC_transporter-like_CS"/>
</dbReference>
<dbReference type="NCBIfam" id="NF008453">
    <property type="entry name" value="PRK11308.1"/>
    <property type="match status" value="2"/>
</dbReference>
<dbReference type="InterPro" id="IPR013563">
    <property type="entry name" value="Oligopep_ABC_C"/>
</dbReference>
<organism evidence="9 10">
    <name type="scientific">Streptomyces armeniacus</name>
    <dbReference type="NCBI Taxonomy" id="83291"/>
    <lineage>
        <taxon>Bacteria</taxon>
        <taxon>Bacillati</taxon>
        <taxon>Actinomycetota</taxon>
        <taxon>Actinomycetes</taxon>
        <taxon>Kitasatosporales</taxon>
        <taxon>Streptomycetaceae</taxon>
        <taxon>Streptomyces</taxon>
    </lineage>
</organism>
<sequence length="558" mass="59976">MTGGDTAPAADAVLTVDRLSVDFRISGEWTPAVRDISFTVGKGEVVALVGESGSGKSVSSMSVLGLVGANARHRGSIRFHDTELLGLDHEALRGIRGKRIAMIFQEPMTALNPVYTIGRQIAEAVRCHERISAAEARTRAVELLTKVGIPEPERRVDSYPHQLSGGQRQRAMIAMAISGSPEVVIADEPTTALDVTVQAEILDLLRSLQKDLGSAVLIITHDMGVVADLADRVVVMKQGEVVEEAPVGRLFSAPRHDYTRRLLAAVPKPPAPGEAEPAPEETPTSETATLRVTDLEVEYPGRLGRKGFKAVHGVSLAVGKGKVLGLVGESGSGKSTIGRAVVSLARATAGSIEVCGTDVTRLTGRRLRAFRPTYSMVFQDPGASLNPRLSIGDSIAAPLLTGRRADRSAASERVAELLEQVELPVSWAERFPHELSGGQRQRVGIARALALEPELLIADEPTSALDVSVQATVLRLFRELQDRMGFACLFISHDLGVVELLAHEVAVLQNGRLVEHGPTHEVLARPQTDYTRRLVAAAPVPDPAQQAERRRLWREMAA</sequence>
<keyword evidence="3" id="KW-0813">Transport</keyword>
<dbReference type="NCBIfam" id="NF007739">
    <property type="entry name" value="PRK10419.1"/>
    <property type="match status" value="2"/>
</dbReference>
<evidence type="ECO:0000256" key="7">
    <source>
        <dbReference type="ARBA" id="ARBA00023136"/>
    </source>
</evidence>
<dbReference type="InterPro" id="IPR027417">
    <property type="entry name" value="P-loop_NTPase"/>
</dbReference>
<dbReference type="SMART" id="SM00382">
    <property type="entry name" value="AAA"/>
    <property type="match status" value="2"/>
</dbReference>
<accession>A0A345XLI3</accession>
<dbReference type="PROSITE" id="PS50893">
    <property type="entry name" value="ABC_TRANSPORTER_2"/>
    <property type="match status" value="2"/>
</dbReference>
<evidence type="ECO:0000313" key="9">
    <source>
        <dbReference type="EMBL" id="AXK32499.1"/>
    </source>
</evidence>
<dbReference type="GO" id="GO:0015833">
    <property type="term" value="P:peptide transport"/>
    <property type="evidence" value="ECO:0007669"/>
    <property type="project" value="InterPro"/>
</dbReference>
<evidence type="ECO:0000256" key="3">
    <source>
        <dbReference type="ARBA" id="ARBA00022448"/>
    </source>
</evidence>
<dbReference type="InterPro" id="IPR003439">
    <property type="entry name" value="ABC_transporter-like_ATP-bd"/>
</dbReference>
<dbReference type="RefSeq" id="WP_208876749.1">
    <property type="nucleotide sequence ID" value="NZ_CP031320.1"/>
</dbReference>
<feature type="domain" description="ABC transporter" evidence="8">
    <location>
        <begin position="290"/>
        <end position="535"/>
    </location>
</feature>
<dbReference type="Proteomes" id="UP000254425">
    <property type="component" value="Chromosome"/>
</dbReference>
<feature type="domain" description="ABC transporter" evidence="8">
    <location>
        <begin position="16"/>
        <end position="263"/>
    </location>
</feature>
<dbReference type="Gene3D" id="3.40.50.300">
    <property type="entry name" value="P-loop containing nucleotide triphosphate hydrolases"/>
    <property type="match status" value="2"/>
</dbReference>
<dbReference type="PANTHER" id="PTHR43297:SF2">
    <property type="entry name" value="DIPEPTIDE TRANSPORT ATP-BINDING PROTEIN DPPD"/>
    <property type="match status" value="1"/>
</dbReference>
<keyword evidence="10" id="KW-1185">Reference proteome</keyword>
<dbReference type="Pfam" id="PF08352">
    <property type="entry name" value="oligo_HPY"/>
    <property type="match status" value="2"/>
</dbReference>
<dbReference type="FunFam" id="3.40.50.300:FF:000016">
    <property type="entry name" value="Oligopeptide ABC transporter ATP-binding component"/>
    <property type="match status" value="1"/>
</dbReference>
<dbReference type="GO" id="GO:0005524">
    <property type="term" value="F:ATP binding"/>
    <property type="evidence" value="ECO:0007669"/>
    <property type="project" value="UniProtKB-KW"/>
</dbReference>
<keyword evidence="4" id="KW-1003">Cell membrane</keyword>
<evidence type="ECO:0000256" key="4">
    <source>
        <dbReference type="ARBA" id="ARBA00022475"/>
    </source>
</evidence>
<comment type="subcellular location">
    <subcellularLocation>
        <location evidence="1">Cell membrane</location>
        <topology evidence="1">Peripheral membrane protein</topology>
    </subcellularLocation>
</comment>
<evidence type="ECO:0000256" key="2">
    <source>
        <dbReference type="ARBA" id="ARBA00005417"/>
    </source>
</evidence>
<dbReference type="PANTHER" id="PTHR43297">
    <property type="entry name" value="OLIGOPEPTIDE TRANSPORT ATP-BINDING PROTEIN APPD"/>
    <property type="match status" value="1"/>
</dbReference>
<dbReference type="GO" id="GO:0016887">
    <property type="term" value="F:ATP hydrolysis activity"/>
    <property type="evidence" value="ECO:0007669"/>
    <property type="project" value="InterPro"/>
</dbReference>
<dbReference type="KEGG" id="sarm:DVA86_07370"/>
<dbReference type="PROSITE" id="PS00211">
    <property type="entry name" value="ABC_TRANSPORTER_1"/>
    <property type="match status" value="2"/>
</dbReference>
<dbReference type="SUPFAM" id="SSF52540">
    <property type="entry name" value="P-loop containing nucleoside triphosphate hydrolases"/>
    <property type="match status" value="2"/>
</dbReference>
<dbReference type="CDD" id="cd03257">
    <property type="entry name" value="ABC_NikE_OppD_transporters"/>
    <property type="match status" value="2"/>
</dbReference>
<dbReference type="Pfam" id="PF00005">
    <property type="entry name" value="ABC_tran"/>
    <property type="match status" value="2"/>
</dbReference>
<protein>
    <submittedName>
        <fullName evidence="9">ABC transporter ATP-binding protein</fullName>
    </submittedName>
</protein>
<dbReference type="EMBL" id="CP031320">
    <property type="protein sequence ID" value="AXK32499.1"/>
    <property type="molecule type" value="Genomic_DNA"/>
</dbReference>
<dbReference type="AlphaFoldDB" id="A0A345XLI3"/>
<reference evidence="9 10" key="1">
    <citation type="submission" date="2018-07" db="EMBL/GenBank/DDBJ databases">
        <title>Draft genome of the type strain Streptomyces armeniacus ATCC 15676.</title>
        <authorList>
            <person name="Labana P."/>
            <person name="Gosse J.T."/>
            <person name="Boddy C.N."/>
        </authorList>
    </citation>
    <scope>NUCLEOTIDE SEQUENCE [LARGE SCALE GENOMIC DNA]</scope>
    <source>
        <strain evidence="9 10">ATCC 15676</strain>
    </source>
</reference>
<evidence type="ECO:0000256" key="5">
    <source>
        <dbReference type="ARBA" id="ARBA00022741"/>
    </source>
</evidence>
<evidence type="ECO:0000313" key="10">
    <source>
        <dbReference type="Proteomes" id="UP000254425"/>
    </source>
</evidence>
<evidence type="ECO:0000256" key="6">
    <source>
        <dbReference type="ARBA" id="ARBA00022840"/>
    </source>
</evidence>
<keyword evidence="6 9" id="KW-0067">ATP-binding</keyword>
<proteinExistence type="inferred from homology"/>